<dbReference type="EMBL" id="JBHSBN010000024">
    <property type="protein sequence ID" value="MFC4109439.1"/>
    <property type="molecule type" value="Genomic_DNA"/>
</dbReference>
<dbReference type="Gene3D" id="2.80.10.50">
    <property type="match status" value="3"/>
</dbReference>
<feature type="compositionally biased region" description="Low complexity" evidence="1">
    <location>
        <begin position="369"/>
        <end position="398"/>
    </location>
</feature>
<evidence type="ECO:0000313" key="4">
    <source>
        <dbReference type="Proteomes" id="UP001595868"/>
    </source>
</evidence>
<feature type="domain" description="Ricin B lectin" evidence="2">
    <location>
        <begin position="413"/>
        <end position="537"/>
    </location>
</feature>
<reference evidence="4" key="1">
    <citation type="journal article" date="2019" name="Int. J. Syst. Evol. Microbiol.">
        <title>The Global Catalogue of Microorganisms (GCM) 10K type strain sequencing project: providing services to taxonomists for standard genome sequencing and annotation.</title>
        <authorList>
            <consortium name="The Broad Institute Genomics Platform"/>
            <consortium name="The Broad Institute Genome Sequencing Center for Infectious Disease"/>
            <person name="Wu L."/>
            <person name="Ma J."/>
        </authorList>
    </citation>
    <scope>NUCLEOTIDE SEQUENCE [LARGE SCALE GENOMIC DNA]</scope>
    <source>
        <strain evidence="4">2902at01</strain>
    </source>
</reference>
<keyword evidence="4" id="KW-1185">Reference proteome</keyword>
<dbReference type="SMART" id="SM00458">
    <property type="entry name" value="RICIN"/>
    <property type="match status" value="1"/>
</dbReference>
<dbReference type="PROSITE" id="PS50231">
    <property type="entry name" value="RICIN_B_LECTIN"/>
    <property type="match status" value="1"/>
</dbReference>
<dbReference type="Gene3D" id="1.10.530.10">
    <property type="match status" value="2"/>
</dbReference>
<accession>A0ABV8KTU3</accession>
<evidence type="ECO:0000313" key="3">
    <source>
        <dbReference type="EMBL" id="MFC4109439.1"/>
    </source>
</evidence>
<dbReference type="RefSeq" id="WP_377550782.1">
    <property type="nucleotide sequence ID" value="NZ_JBHSBN010000024.1"/>
</dbReference>
<dbReference type="InterPro" id="IPR023346">
    <property type="entry name" value="Lysozyme-like_dom_sf"/>
</dbReference>
<dbReference type="SUPFAM" id="SSF50370">
    <property type="entry name" value="Ricin B-like lectins"/>
    <property type="match status" value="1"/>
</dbReference>
<feature type="region of interest" description="Disordered" evidence="1">
    <location>
        <begin position="369"/>
        <end position="417"/>
    </location>
</feature>
<sequence length="537" mass="55388">MKSTSSSPVGRRFSGLRDRLTRRIGWLPRSAAATIVAGLAVLAAIAATISWGIATARNDATTGRSVTAEQMTAIVSAARSCPMLTPARVAGQLMAESGLDNKSSRTASGGRGIAGLRDADWKKWAPWPDAKRGDSSANILALAHQMCDLSGQLRLAKTPGDPWRLALSAFHSGVPAVRDAGGVTSASGKYVDQASGYATYYAKLPAFGGAGNQPLGTASPPADAKPLPAQYVPSVLAAGQVCQQVSPAQVASVLMAASAFDPNRLGADGAQGIAQFLPDVWQRYAPKGASAWDPTVAIPVVGTAMCGMITELAGLPGDPYLLSLAALRVGPTTVRQSGGTPDAATKAFIDRVASFTAYYRLDTRLSATAAPSTAPSSGSPTPKATGTKPTTKPTATAAAPPPPGKPDTPLPGKSFVQKQSGKCLDAGAGVDGTHLTLRTCSSGSASQRWDIRGDGTIRSVLTGLCMDVAWGNTATGTLVQTANCSGNPAQQWKVESNWIRSLLANKCIDSVGNNPTNGTEINIWDYVGNPKQTFTAR</sequence>
<proteinExistence type="predicted"/>
<evidence type="ECO:0000259" key="2">
    <source>
        <dbReference type="SMART" id="SM00458"/>
    </source>
</evidence>
<dbReference type="SUPFAM" id="SSF53955">
    <property type="entry name" value="Lysozyme-like"/>
    <property type="match status" value="2"/>
</dbReference>
<protein>
    <submittedName>
        <fullName evidence="3">Ricin-type beta-trefoil lectin domain protein</fullName>
    </submittedName>
</protein>
<dbReference type="Pfam" id="PF00652">
    <property type="entry name" value="Ricin_B_lectin"/>
    <property type="match status" value="1"/>
</dbReference>
<feature type="compositionally biased region" description="Pro residues" evidence="1">
    <location>
        <begin position="399"/>
        <end position="409"/>
    </location>
</feature>
<name>A0ABV8KTU3_9ACTN</name>
<dbReference type="CDD" id="cd00161">
    <property type="entry name" value="beta-trefoil_Ricin-like"/>
    <property type="match status" value="1"/>
</dbReference>
<gene>
    <name evidence="3" type="ORF">ACFOX0_26350</name>
</gene>
<dbReference type="Proteomes" id="UP001595868">
    <property type="component" value="Unassembled WGS sequence"/>
</dbReference>
<comment type="caution">
    <text evidence="3">The sequence shown here is derived from an EMBL/GenBank/DDBJ whole genome shotgun (WGS) entry which is preliminary data.</text>
</comment>
<dbReference type="InterPro" id="IPR035992">
    <property type="entry name" value="Ricin_B-like_lectins"/>
</dbReference>
<dbReference type="CDD" id="cd00254">
    <property type="entry name" value="LT-like"/>
    <property type="match status" value="1"/>
</dbReference>
<organism evidence="3 4">
    <name type="scientific">Micromonospora zhanjiangensis</name>
    <dbReference type="NCBI Taxonomy" id="1522057"/>
    <lineage>
        <taxon>Bacteria</taxon>
        <taxon>Bacillati</taxon>
        <taxon>Actinomycetota</taxon>
        <taxon>Actinomycetes</taxon>
        <taxon>Micromonosporales</taxon>
        <taxon>Micromonosporaceae</taxon>
        <taxon>Micromonospora</taxon>
    </lineage>
</organism>
<dbReference type="InterPro" id="IPR000772">
    <property type="entry name" value="Ricin_B_lectin"/>
</dbReference>
<evidence type="ECO:0000256" key="1">
    <source>
        <dbReference type="SAM" id="MobiDB-lite"/>
    </source>
</evidence>